<organism evidence="2">
    <name type="scientific">uncultured prokaryote</name>
    <dbReference type="NCBI Taxonomy" id="198431"/>
    <lineage>
        <taxon>unclassified sequences</taxon>
        <taxon>environmental samples</taxon>
    </lineage>
</organism>
<sequence length="170" mass="19540">MNIITNNQRVTRKIELGLEEATERREQKQKLKNGNFIQVYNRGWEKLLELAKVNSGAFELYAFFAQHIDENCGAVVCDQQLLSDQMGVSVRTIQRRISFLEKDGCLVKIPVSGKVYAYALNPHEIWKGFDNQKDYAAFVTKTLVNKDGIIKRKLKAMFSGKENNNETYES</sequence>
<dbReference type="Pfam" id="PF05732">
    <property type="entry name" value="RepL"/>
    <property type="match status" value="1"/>
</dbReference>
<protein>
    <recommendedName>
        <fullName evidence="1">Plasmid replication protein RepL domain-containing protein</fullName>
    </recommendedName>
</protein>
<geneLocation type="plasmid" evidence="2">
    <name>pRGFK1679</name>
</geneLocation>
<dbReference type="GO" id="GO:0006276">
    <property type="term" value="P:plasmid maintenance"/>
    <property type="evidence" value="ECO:0007669"/>
    <property type="project" value="InterPro"/>
</dbReference>
<reference evidence="2" key="1">
    <citation type="submission" date="2015-06" db="EMBL/GenBank/DDBJ databases">
        <authorList>
            <person name="Joergensen T."/>
        </authorList>
    </citation>
    <scope>NUCLEOTIDE SEQUENCE</scope>
    <source>
        <plasmid evidence="2">pRGFK1679</plasmid>
    </source>
</reference>
<reference evidence="2" key="2">
    <citation type="submission" date="2015-07" db="EMBL/GenBank/DDBJ databases">
        <title>Plasmids, circular viruses and viroids from rat gut.</title>
        <authorList>
            <person name="Jorgensen T.J."/>
            <person name="Hansen M.A."/>
            <person name="Xu Z."/>
            <person name="Tabak M.A."/>
            <person name="Sorensen S.J."/>
            <person name="Hansen L.H."/>
        </authorList>
    </citation>
    <scope>NUCLEOTIDE SEQUENCE</scope>
    <source>
        <plasmid evidence="2">pRGFK1679</plasmid>
    </source>
</reference>
<dbReference type="InterPro" id="IPR008813">
    <property type="entry name" value="Plasmid_replication_RepL"/>
</dbReference>
<dbReference type="AlphaFoldDB" id="A0A0H5Q6J8"/>
<accession>A0A0H5Q6J8</accession>
<name>A0A0H5Q6J8_9ZZZZ</name>
<dbReference type="GO" id="GO:0006260">
    <property type="term" value="P:DNA replication"/>
    <property type="evidence" value="ECO:0007669"/>
    <property type="project" value="InterPro"/>
</dbReference>
<evidence type="ECO:0000313" key="2">
    <source>
        <dbReference type="EMBL" id="CRY97661.1"/>
    </source>
</evidence>
<dbReference type="EMBL" id="LN854182">
    <property type="protein sequence ID" value="CRY97661.1"/>
    <property type="molecule type" value="Genomic_DNA"/>
</dbReference>
<keyword evidence="2" id="KW-0614">Plasmid</keyword>
<proteinExistence type="predicted"/>
<evidence type="ECO:0000259" key="1">
    <source>
        <dbReference type="Pfam" id="PF05732"/>
    </source>
</evidence>
<feature type="domain" description="Plasmid replication protein RepL" evidence="1">
    <location>
        <begin position="16"/>
        <end position="135"/>
    </location>
</feature>